<evidence type="ECO:0000313" key="3">
    <source>
        <dbReference type="EMBL" id="NBC69371.1"/>
    </source>
</evidence>
<dbReference type="GO" id="GO:0043828">
    <property type="term" value="F:tRNA 2-selenouridine synthase activity"/>
    <property type="evidence" value="ECO:0007669"/>
    <property type="project" value="InterPro"/>
</dbReference>
<comment type="caution">
    <text evidence="3">The sequence shown here is derived from an EMBL/GenBank/DDBJ whole genome shotgun (WGS) entry which is preliminary data.</text>
</comment>
<dbReference type="Gene3D" id="3.40.250.10">
    <property type="entry name" value="Rhodanese-like domain"/>
    <property type="match status" value="1"/>
</dbReference>
<dbReference type="InterPro" id="IPR058840">
    <property type="entry name" value="AAA_SelU"/>
</dbReference>
<dbReference type="InterPro" id="IPR036873">
    <property type="entry name" value="Rhodanese-like_dom_sf"/>
</dbReference>
<keyword evidence="1" id="KW-0711">Selenium</keyword>
<dbReference type="EMBL" id="JAAAMU010000004">
    <property type="protein sequence ID" value="NBC69371.1"/>
    <property type="molecule type" value="Genomic_DNA"/>
</dbReference>
<sequence length="354" mass="40693">MFQDITIEELLALKDKKEIIMIDVRSPSEYRDATIPDSLNIPFFDDEERAEIGTLYKQVSVRAAKDRGLEIVAAKLPDFVKRFERLPGQKAVFCWRGGMRSHTTATVLALMGIRTYRLTGGFRSYRKWVVDMLEHIEFQPRGLVVSGNTGSGKTAILRRLQEEGYPALDLEAMAGHRGSIFGHVGLRANNQKTFEALLVSRLLELKESPYFLVEGESKRIGKAVIPGFIMDKKENGLQLFIEMPIEVRARHIMEEYRPSEHKHELLQAFGRIKERIHTPIAKEIDTLLQEDRFEEAIILLLAHYYDPRYAHAMNRHHQERCTIRVNSVEEAIEEVKRFLQAEEKDGAFAEKSNA</sequence>
<evidence type="ECO:0000259" key="2">
    <source>
        <dbReference type="PROSITE" id="PS50206"/>
    </source>
</evidence>
<dbReference type="Gene3D" id="3.40.50.300">
    <property type="entry name" value="P-loop containing nucleotide triphosphate hydrolases"/>
    <property type="match status" value="1"/>
</dbReference>
<dbReference type="SMART" id="SM00450">
    <property type="entry name" value="RHOD"/>
    <property type="match status" value="1"/>
</dbReference>
<dbReference type="InterPro" id="IPR027417">
    <property type="entry name" value="P-loop_NTPase"/>
</dbReference>
<dbReference type="Pfam" id="PF26341">
    <property type="entry name" value="AAA_SelU"/>
    <property type="match status" value="1"/>
</dbReference>
<evidence type="ECO:0000313" key="4">
    <source>
        <dbReference type="Proteomes" id="UP000558113"/>
    </source>
</evidence>
<name>A0A7X4YN15_9BACL</name>
<proteinExistence type="predicted"/>
<dbReference type="OrthoDB" id="9808735at2"/>
<organism evidence="3 4">
    <name type="scientific">Paenibacillus sacheonensis</name>
    <dbReference type="NCBI Taxonomy" id="742054"/>
    <lineage>
        <taxon>Bacteria</taxon>
        <taxon>Bacillati</taxon>
        <taxon>Bacillota</taxon>
        <taxon>Bacilli</taxon>
        <taxon>Bacillales</taxon>
        <taxon>Paenibacillaceae</taxon>
        <taxon>Paenibacillus</taxon>
    </lineage>
</organism>
<dbReference type="NCBIfam" id="TIGR03167">
    <property type="entry name" value="tRNA_sel_U_synt"/>
    <property type="match status" value="1"/>
</dbReference>
<protein>
    <submittedName>
        <fullName evidence="3">tRNA 2-selenouridine(34) synthase MnmH</fullName>
    </submittedName>
</protein>
<dbReference type="Pfam" id="PF00581">
    <property type="entry name" value="Rhodanese"/>
    <property type="match status" value="1"/>
</dbReference>
<dbReference type="PROSITE" id="PS50206">
    <property type="entry name" value="RHODANESE_3"/>
    <property type="match status" value="1"/>
</dbReference>
<gene>
    <name evidence="3" type="primary">mnmH</name>
    <name evidence="3" type="ORF">GT003_10245</name>
</gene>
<dbReference type="GO" id="GO:0002098">
    <property type="term" value="P:tRNA wobble uridine modification"/>
    <property type="evidence" value="ECO:0007669"/>
    <property type="project" value="InterPro"/>
</dbReference>
<dbReference type="SUPFAM" id="SSF52821">
    <property type="entry name" value="Rhodanese/Cell cycle control phosphatase"/>
    <property type="match status" value="1"/>
</dbReference>
<dbReference type="InterPro" id="IPR001763">
    <property type="entry name" value="Rhodanese-like_dom"/>
</dbReference>
<dbReference type="RefSeq" id="WP_161697115.1">
    <property type="nucleotide sequence ID" value="NZ_JAAAMU010000004.1"/>
</dbReference>
<dbReference type="PANTHER" id="PTHR30401:SF0">
    <property type="entry name" value="TRNA 2-SELENOURIDINE SYNTHASE"/>
    <property type="match status" value="1"/>
</dbReference>
<dbReference type="SUPFAM" id="SSF52540">
    <property type="entry name" value="P-loop containing nucleoside triphosphate hydrolases"/>
    <property type="match status" value="1"/>
</dbReference>
<keyword evidence="4" id="KW-1185">Reference proteome</keyword>
<feature type="domain" description="Rhodanese" evidence="2">
    <location>
        <begin position="15"/>
        <end position="131"/>
    </location>
</feature>
<reference evidence="3 4" key="1">
    <citation type="submission" date="2020-01" db="EMBL/GenBank/DDBJ databases">
        <title>Paenibacillus soybeanensis sp. nov. isolated from the nodules of soybean (Glycine max(L.) Merr).</title>
        <authorList>
            <person name="Wang H."/>
        </authorList>
    </citation>
    <scope>NUCLEOTIDE SEQUENCE [LARGE SCALE GENOMIC DNA]</scope>
    <source>
        <strain evidence="3 4">DSM 23054</strain>
    </source>
</reference>
<dbReference type="Proteomes" id="UP000558113">
    <property type="component" value="Unassembled WGS sequence"/>
</dbReference>
<dbReference type="InterPro" id="IPR017582">
    <property type="entry name" value="SelU"/>
</dbReference>
<dbReference type="NCBIfam" id="NF008750">
    <property type="entry name" value="PRK11784.1-2"/>
    <property type="match status" value="1"/>
</dbReference>
<accession>A0A7X4YN15</accession>
<dbReference type="PANTHER" id="PTHR30401">
    <property type="entry name" value="TRNA 2-SELENOURIDINE SYNTHASE"/>
    <property type="match status" value="1"/>
</dbReference>
<evidence type="ECO:0000256" key="1">
    <source>
        <dbReference type="ARBA" id="ARBA00023266"/>
    </source>
</evidence>
<dbReference type="AlphaFoldDB" id="A0A7X4YN15"/>